<gene>
    <name evidence="10" type="primary">LOC120260249</name>
</gene>
<dbReference type="GO" id="GO:0016020">
    <property type="term" value="C:membrane"/>
    <property type="evidence" value="ECO:0007669"/>
    <property type="project" value="UniProtKB-SubCell"/>
</dbReference>
<evidence type="ECO:0000256" key="7">
    <source>
        <dbReference type="SAM" id="Phobius"/>
    </source>
</evidence>
<dbReference type="Proteomes" id="UP001515500">
    <property type="component" value="Chromosome 5"/>
</dbReference>
<feature type="domain" description="GOLD" evidence="8">
    <location>
        <begin position="26"/>
        <end position="210"/>
    </location>
</feature>
<evidence type="ECO:0000256" key="5">
    <source>
        <dbReference type="ARBA" id="ARBA00022989"/>
    </source>
</evidence>
<evidence type="ECO:0000256" key="4">
    <source>
        <dbReference type="ARBA" id="ARBA00022729"/>
    </source>
</evidence>
<evidence type="ECO:0000259" key="8">
    <source>
        <dbReference type="SMART" id="SM01190"/>
    </source>
</evidence>
<sequence>MEKVVIKFAVIFMLLCFLSTFRSVYGLKFQLIRQECFSQVLSSEDYSVWGTHSVVDTGQSWKKGYYDDAVKLWVIDPTADVVFNSHGNLSWKFELKPSTGGVYFFCFINSAPHNLPVEFDLNIVSNTNKNDISEHAKHDDFEILMLAIEELKYALKSILSEQDDLASQMKDQAIINEKMSKRAIAKAMFESVALVGASVLQIFILRRFFEKKISYFFLPK</sequence>
<reference evidence="10" key="1">
    <citation type="submission" date="2025-08" db="UniProtKB">
        <authorList>
            <consortium name="RefSeq"/>
        </authorList>
    </citation>
    <scope>IDENTIFICATION</scope>
</reference>
<proteinExistence type="inferred from homology"/>
<evidence type="ECO:0000256" key="2">
    <source>
        <dbReference type="ARBA" id="ARBA00007104"/>
    </source>
</evidence>
<evidence type="ECO:0000256" key="6">
    <source>
        <dbReference type="ARBA" id="ARBA00023136"/>
    </source>
</evidence>
<keyword evidence="3 7" id="KW-0812">Transmembrane</keyword>
<dbReference type="RefSeq" id="XP_039123622.1">
    <property type="nucleotide sequence ID" value="XM_039267688.1"/>
</dbReference>
<name>A0AB40B8R7_DIOCR</name>
<evidence type="ECO:0000313" key="10">
    <source>
        <dbReference type="RefSeq" id="XP_039123622.1"/>
    </source>
</evidence>
<dbReference type="PANTHER" id="PTHR22811">
    <property type="entry name" value="TRANSMEMBRANE EMP24 DOMAIN-CONTAINING PROTEIN"/>
    <property type="match status" value="1"/>
</dbReference>
<comment type="subcellular location">
    <subcellularLocation>
        <location evidence="1">Membrane</location>
        <topology evidence="1">Single-pass type I membrane protein</topology>
    </subcellularLocation>
</comment>
<dbReference type="SMART" id="SM01190">
    <property type="entry name" value="EMP24_GP25L"/>
    <property type="match status" value="1"/>
</dbReference>
<dbReference type="AlphaFoldDB" id="A0AB40B8R7"/>
<evidence type="ECO:0000313" key="9">
    <source>
        <dbReference type="Proteomes" id="UP001515500"/>
    </source>
</evidence>
<dbReference type="InterPro" id="IPR015720">
    <property type="entry name" value="Emp24-like"/>
</dbReference>
<dbReference type="InterPro" id="IPR009038">
    <property type="entry name" value="GOLD_dom"/>
</dbReference>
<accession>A0AB40B8R7</accession>
<feature type="transmembrane region" description="Helical" evidence="7">
    <location>
        <begin position="187"/>
        <end position="205"/>
    </location>
</feature>
<dbReference type="Pfam" id="PF01105">
    <property type="entry name" value="EMP24_GP25L"/>
    <property type="match status" value="1"/>
</dbReference>
<keyword evidence="6 7" id="KW-0472">Membrane</keyword>
<keyword evidence="9" id="KW-1185">Reference proteome</keyword>
<keyword evidence="5 7" id="KW-1133">Transmembrane helix</keyword>
<evidence type="ECO:0000256" key="3">
    <source>
        <dbReference type="ARBA" id="ARBA00022692"/>
    </source>
</evidence>
<organism evidence="9 10">
    <name type="scientific">Dioscorea cayennensis subsp. rotundata</name>
    <name type="common">White Guinea yam</name>
    <name type="synonym">Dioscorea rotundata</name>
    <dbReference type="NCBI Taxonomy" id="55577"/>
    <lineage>
        <taxon>Eukaryota</taxon>
        <taxon>Viridiplantae</taxon>
        <taxon>Streptophyta</taxon>
        <taxon>Embryophyta</taxon>
        <taxon>Tracheophyta</taxon>
        <taxon>Spermatophyta</taxon>
        <taxon>Magnoliopsida</taxon>
        <taxon>Liliopsida</taxon>
        <taxon>Dioscoreales</taxon>
        <taxon>Dioscoreaceae</taxon>
        <taxon>Dioscorea</taxon>
    </lineage>
</organism>
<dbReference type="GeneID" id="120260249"/>
<keyword evidence="4" id="KW-0732">Signal</keyword>
<evidence type="ECO:0000256" key="1">
    <source>
        <dbReference type="ARBA" id="ARBA00004479"/>
    </source>
</evidence>
<comment type="similarity">
    <text evidence="2">Belongs to the EMP24/GP25L family.</text>
</comment>
<protein>
    <submittedName>
        <fullName evidence="10">Transmembrane emp24 domain-containing protein p24beta2-like</fullName>
    </submittedName>
</protein>